<dbReference type="EMBL" id="JBBJCI010000229">
    <property type="protein sequence ID" value="KAK7238551.1"/>
    <property type="molecule type" value="Genomic_DNA"/>
</dbReference>
<protein>
    <recommendedName>
        <fullName evidence="5">Fe2OG dioxygenase domain-containing protein</fullName>
    </recommendedName>
</protein>
<proteinExistence type="predicted"/>
<accession>A0ABR1FTT4</accession>
<feature type="chain" id="PRO_5045124638" description="Fe2OG dioxygenase domain-containing protein" evidence="2">
    <location>
        <begin position="21"/>
        <end position="389"/>
    </location>
</feature>
<feature type="signal peptide" evidence="2">
    <location>
        <begin position="1"/>
        <end position="20"/>
    </location>
</feature>
<evidence type="ECO:0000256" key="2">
    <source>
        <dbReference type="SAM" id="SignalP"/>
    </source>
</evidence>
<dbReference type="Gene3D" id="1.25.40.10">
    <property type="entry name" value="Tetratricopeptide repeat domain"/>
    <property type="match status" value="1"/>
</dbReference>
<evidence type="ECO:0000313" key="3">
    <source>
        <dbReference type="EMBL" id="KAK7238551.1"/>
    </source>
</evidence>
<reference evidence="3 4" key="1">
    <citation type="submission" date="2024-03" db="EMBL/GenBank/DDBJ databases">
        <title>Aureococcus anophagefferens CCMP1851 and Kratosvirus quantuckense: Draft genome of a second virus-susceptible host strain in the model system.</title>
        <authorList>
            <person name="Chase E."/>
            <person name="Truchon A.R."/>
            <person name="Schepens W."/>
            <person name="Wilhelm S.W."/>
        </authorList>
    </citation>
    <scope>NUCLEOTIDE SEQUENCE [LARGE SCALE GENOMIC DNA]</scope>
    <source>
        <strain evidence="3 4">CCMP1851</strain>
    </source>
</reference>
<name>A0ABR1FTT4_AURAN</name>
<sequence length="389" mass="41643">MKASLAAVIVWPSLVQLVFCASLLVSDGLLHARRPVSTHSQHGLQLRGLQATTAEAALVQATDAAPSDADLLVREGVALEGRGEALDALDCYEAALELDPASWEACFRLGSLNVAHGLVEEAAELFERALELNPAHDASAQCLALLEDVDVGALGDEIDAALEFEQAALDAGEAPDLVPVEEAQRSSVVRVRGFLDDAGIDELLAAAAAVEAEVGAVERASRGGGWSTVYMNDKFRRRLPLLHERIFREARAADEAHWGGVLRDRRTLNLRCAEAHVVTPPGSLAYEQHYDQGSLVTVDIMLSDAAAFEGGQFSTLEEDDVLKNHAFEKGDLLLFLSHKYHCVAPVDAGERRVFVAEIWEGEARDCAGRCVQPAGAVCVSCGAFAGSRQ</sequence>
<evidence type="ECO:0000313" key="4">
    <source>
        <dbReference type="Proteomes" id="UP001363151"/>
    </source>
</evidence>
<evidence type="ECO:0008006" key="5">
    <source>
        <dbReference type="Google" id="ProtNLM"/>
    </source>
</evidence>
<dbReference type="Proteomes" id="UP001363151">
    <property type="component" value="Unassembled WGS sequence"/>
</dbReference>
<feature type="repeat" description="TPR" evidence="1">
    <location>
        <begin position="69"/>
        <end position="102"/>
    </location>
</feature>
<keyword evidence="2" id="KW-0732">Signal</keyword>
<gene>
    <name evidence="3" type="ORF">SO694_00020015</name>
</gene>
<dbReference type="SUPFAM" id="SSF48452">
    <property type="entry name" value="TPR-like"/>
    <property type="match status" value="1"/>
</dbReference>
<keyword evidence="4" id="KW-1185">Reference proteome</keyword>
<organism evidence="3 4">
    <name type="scientific">Aureococcus anophagefferens</name>
    <name type="common">Harmful bloom alga</name>
    <dbReference type="NCBI Taxonomy" id="44056"/>
    <lineage>
        <taxon>Eukaryota</taxon>
        <taxon>Sar</taxon>
        <taxon>Stramenopiles</taxon>
        <taxon>Ochrophyta</taxon>
        <taxon>Pelagophyceae</taxon>
        <taxon>Pelagomonadales</taxon>
        <taxon>Pelagomonadaceae</taxon>
        <taxon>Aureococcus</taxon>
    </lineage>
</organism>
<comment type="caution">
    <text evidence="3">The sequence shown here is derived from an EMBL/GenBank/DDBJ whole genome shotgun (WGS) entry which is preliminary data.</text>
</comment>
<feature type="repeat" description="TPR" evidence="1">
    <location>
        <begin position="103"/>
        <end position="136"/>
    </location>
</feature>
<evidence type="ECO:0000256" key="1">
    <source>
        <dbReference type="PROSITE-ProRule" id="PRU00339"/>
    </source>
</evidence>
<dbReference type="Pfam" id="PF13432">
    <property type="entry name" value="TPR_16"/>
    <property type="match status" value="1"/>
</dbReference>
<dbReference type="Gene3D" id="2.60.120.620">
    <property type="entry name" value="q2cbj1_9rhob like domain"/>
    <property type="match status" value="1"/>
</dbReference>
<dbReference type="InterPro" id="IPR019734">
    <property type="entry name" value="TPR_rpt"/>
</dbReference>
<keyword evidence="1" id="KW-0802">TPR repeat</keyword>
<dbReference type="PROSITE" id="PS50005">
    <property type="entry name" value="TPR"/>
    <property type="match status" value="2"/>
</dbReference>
<dbReference type="InterPro" id="IPR011990">
    <property type="entry name" value="TPR-like_helical_dom_sf"/>
</dbReference>
<dbReference type="SMART" id="SM00028">
    <property type="entry name" value="TPR"/>
    <property type="match status" value="2"/>
</dbReference>